<evidence type="ECO:0000256" key="5">
    <source>
        <dbReference type="ARBA" id="ARBA00023002"/>
    </source>
</evidence>
<dbReference type="GO" id="GO:0004032">
    <property type="term" value="F:aldose reductase (NADPH) activity"/>
    <property type="evidence" value="ECO:0007669"/>
    <property type="project" value="UniProtKB-ARBA"/>
</dbReference>
<reference evidence="13" key="1">
    <citation type="submission" date="2011-07" db="EMBL/GenBank/DDBJ databases">
        <title>The Genome Sequence of Exophiala (Wangiella) dermatitidis NIH/UT8656.</title>
        <authorList>
            <consortium name="The Broad Institute Genome Sequencing Platform"/>
            <person name="Cuomo C."/>
            <person name="Wang Z."/>
            <person name="Hunicke-Smith S."/>
            <person name="Szanislo P.J."/>
            <person name="Earl A."/>
            <person name="Young S.K."/>
            <person name="Zeng Q."/>
            <person name="Gargeya S."/>
            <person name="Fitzgerald M."/>
            <person name="Haas B."/>
            <person name="Abouelleil A."/>
            <person name="Alvarado L."/>
            <person name="Arachchi H.M."/>
            <person name="Berlin A."/>
            <person name="Brown A."/>
            <person name="Chapman S.B."/>
            <person name="Chen Z."/>
            <person name="Dunbar C."/>
            <person name="Freedman E."/>
            <person name="Gearin G."/>
            <person name="Gellesch M."/>
            <person name="Goldberg J."/>
            <person name="Griggs A."/>
            <person name="Gujja S."/>
            <person name="Heiman D."/>
            <person name="Howarth C."/>
            <person name="Larson L."/>
            <person name="Lui A."/>
            <person name="MacDonald P.J.P."/>
            <person name="Montmayeur A."/>
            <person name="Murphy C."/>
            <person name="Neiman D."/>
            <person name="Pearson M."/>
            <person name="Priest M."/>
            <person name="Roberts A."/>
            <person name="Saif S."/>
            <person name="Shea T."/>
            <person name="Shenoy N."/>
            <person name="Sisk P."/>
            <person name="Stolte C."/>
            <person name="Sykes S."/>
            <person name="Wortman J."/>
            <person name="Nusbaum C."/>
            <person name="Birren B."/>
        </authorList>
    </citation>
    <scope>NUCLEOTIDE SEQUENCE</scope>
    <source>
        <strain evidence="13">NIH/UT8656</strain>
    </source>
</reference>
<comment type="catalytic activity">
    <reaction evidence="8">
        <text>xylitol + NAD(+) = D-xylose + NADH + H(+)</text>
        <dbReference type="Rhea" id="RHEA:27441"/>
        <dbReference type="ChEBI" id="CHEBI:15378"/>
        <dbReference type="ChEBI" id="CHEBI:17151"/>
        <dbReference type="ChEBI" id="CHEBI:53455"/>
        <dbReference type="ChEBI" id="CHEBI:57540"/>
        <dbReference type="ChEBI" id="CHEBI:57945"/>
        <dbReference type="EC" id="1.1.1.307"/>
    </reaction>
</comment>
<name>H6CB71_EXODN</name>
<dbReference type="GO" id="GO:0019568">
    <property type="term" value="P:arabinose catabolic process"/>
    <property type="evidence" value="ECO:0007669"/>
    <property type="project" value="UniProtKB-ARBA"/>
</dbReference>
<dbReference type="PROSITE" id="PS00062">
    <property type="entry name" value="ALDOKETO_REDUCTASE_2"/>
    <property type="match status" value="1"/>
</dbReference>
<dbReference type="InterPro" id="IPR018170">
    <property type="entry name" value="Aldo/ket_reductase_CS"/>
</dbReference>
<comment type="function">
    <text evidence="6">Catalyzes the initial reaction in the xylose utilization pathway by reducing D-xylose into xylitol. Xylose is a major component of hemicelluloses such as xylan. Most fungi utilize D-xylose via three enzymatic reactions, xylose reductase (XR), xylitol dehydrogenase (XDH), and xylulokinase, to form xylulose 5-phosphate, which enters pentose phosphate pathway.</text>
</comment>
<gene>
    <name evidence="13" type="ORF">HMPREF1120_08958</name>
</gene>
<dbReference type="EMBL" id="JH226137">
    <property type="protein sequence ID" value="EHY61018.1"/>
    <property type="molecule type" value="Genomic_DNA"/>
</dbReference>
<dbReference type="GO" id="GO:0042843">
    <property type="term" value="P:D-xylose catabolic process"/>
    <property type="evidence" value="ECO:0007669"/>
    <property type="project" value="UniProtKB-ARBA"/>
</dbReference>
<evidence type="ECO:0000256" key="10">
    <source>
        <dbReference type="PIRSR" id="PIRSR000097-2"/>
    </source>
</evidence>
<evidence type="ECO:0000256" key="6">
    <source>
        <dbReference type="ARBA" id="ARBA00025065"/>
    </source>
</evidence>
<dbReference type="Proteomes" id="UP000007304">
    <property type="component" value="Unassembled WGS sequence"/>
</dbReference>
<feature type="domain" description="NADP-dependent oxidoreductase" evidence="12">
    <location>
        <begin position="45"/>
        <end position="300"/>
    </location>
</feature>
<dbReference type="GO" id="GO:0006066">
    <property type="term" value="P:alcohol metabolic process"/>
    <property type="evidence" value="ECO:0007669"/>
    <property type="project" value="UniProtKB-ARBA"/>
</dbReference>
<dbReference type="PANTHER" id="PTHR11732">
    <property type="entry name" value="ALDO/KETO REDUCTASE"/>
    <property type="match status" value="1"/>
</dbReference>
<evidence type="ECO:0000256" key="3">
    <source>
        <dbReference type="ARBA" id="ARBA00012845"/>
    </source>
</evidence>
<dbReference type="PRINTS" id="PR00069">
    <property type="entry name" value="ALDKETRDTASE"/>
</dbReference>
<dbReference type="InterPro" id="IPR036812">
    <property type="entry name" value="NAD(P)_OxRdtase_dom_sf"/>
</dbReference>
<dbReference type="SUPFAM" id="SSF51430">
    <property type="entry name" value="NAD(P)-linked oxidoreductase"/>
    <property type="match status" value="1"/>
</dbReference>
<keyword evidence="4" id="KW-0963">Cytoplasm</keyword>
<dbReference type="OrthoDB" id="416253at2759"/>
<evidence type="ECO:0000256" key="11">
    <source>
        <dbReference type="PIRSR" id="PIRSR000097-3"/>
    </source>
</evidence>
<dbReference type="InParanoid" id="H6CB71"/>
<dbReference type="GO" id="GO:0033554">
    <property type="term" value="P:cellular response to stress"/>
    <property type="evidence" value="ECO:0007669"/>
    <property type="project" value="UniProtKB-ARBA"/>
</dbReference>
<comment type="similarity">
    <text evidence="2">Belongs to the aldo/keto reductase family.</text>
</comment>
<evidence type="ECO:0000256" key="1">
    <source>
        <dbReference type="ARBA" id="ARBA00004496"/>
    </source>
</evidence>
<dbReference type="eggNOG" id="KOG1577">
    <property type="taxonomic scope" value="Eukaryota"/>
</dbReference>
<dbReference type="AlphaFoldDB" id="H6CB71"/>
<dbReference type="InterPro" id="IPR023210">
    <property type="entry name" value="NADP_OxRdtase_dom"/>
</dbReference>
<feature type="active site" description="Proton donor" evidence="9">
    <location>
        <position position="78"/>
    </location>
</feature>
<evidence type="ECO:0000256" key="8">
    <source>
        <dbReference type="ARBA" id="ARBA00049485"/>
    </source>
</evidence>
<dbReference type="HOGENOM" id="CLU_023205_0_0_1"/>
<evidence type="ECO:0000256" key="7">
    <source>
        <dbReference type="ARBA" id="ARBA00047534"/>
    </source>
</evidence>
<keyword evidence="14" id="KW-1185">Reference proteome</keyword>
<dbReference type="STRING" id="858893.H6CB71"/>
<dbReference type="PIRSF" id="PIRSF000097">
    <property type="entry name" value="AKR"/>
    <property type="match status" value="1"/>
</dbReference>
<dbReference type="InterPro" id="IPR020471">
    <property type="entry name" value="AKR"/>
</dbReference>
<evidence type="ECO:0000259" key="12">
    <source>
        <dbReference type="Pfam" id="PF00248"/>
    </source>
</evidence>
<keyword evidence="5" id="KW-0560">Oxidoreductase</keyword>
<proteinExistence type="inferred from homology"/>
<comment type="catalytic activity">
    <reaction evidence="7">
        <text>xylitol + NADP(+) = D-xylose + NADPH + H(+)</text>
        <dbReference type="Rhea" id="RHEA:27445"/>
        <dbReference type="ChEBI" id="CHEBI:15378"/>
        <dbReference type="ChEBI" id="CHEBI:17151"/>
        <dbReference type="ChEBI" id="CHEBI:53455"/>
        <dbReference type="ChEBI" id="CHEBI:57783"/>
        <dbReference type="ChEBI" id="CHEBI:58349"/>
        <dbReference type="EC" id="1.1.1.307"/>
    </reaction>
</comment>
<feature type="binding site" evidence="10">
    <location>
        <position position="134"/>
    </location>
    <ligand>
        <name>substrate</name>
    </ligand>
</feature>
<dbReference type="FunFam" id="3.20.20.100:FF:000018">
    <property type="entry name" value="Glycerol dehydrogenase Gcy1"/>
    <property type="match status" value="1"/>
</dbReference>
<evidence type="ECO:0000256" key="9">
    <source>
        <dbReference type="PIRSR" id="PIRSR000097-1"/>
    </source>
</evidence>
<dbReference type="PROSITE" id="PS00063">
    <property type="entry name" value="ALDOKETO_REDUCTASE_3"/>
    <property type="match status" value="1"/>
</dbReference>
<feature type="site" description="Lowers pKa of active site Tyr" evidence="11">
    <location>
        <position position="103"/>
    </location>
</feature>
<dbReference type="GeneID" id="20313597"/>
<evidence type="ECO:0000313" key="14">
    <source>
        <dbReference type="Proteomes" id="UP000007304"/>
    </source>
</evidence>
<comment type="subcellular location">
    <subcellularLocation>
        <location evidence="1">Cytoplasm</location>
    </subcellularLocation>
</comment>
<dbReference type="EC" id="1.1.1.307" evidence="3"/>
<accession>H6CB71</accession>
<dbReference type="PROSITE" id="PS00798">
    <property type="entry name" value="ALDOKETO_REDUCTASE_1"/>
    <property type="match status" value="1"/>
</dbReference>
<dbReference type="GO" id="GO:0005737">
    <property type="term" value="C:cytoplasm"/>
    <property type="evidence" value="ECO:0007669"/>
    <property type="project" value="UniProtKB-SubCell"/>
</dbReference>
<organism evidence="13 14">
    <name type="scientific">Exophiala dermatitidis (strain ATCC 34100 / CBS 525.76 / NIH/UT8656)</name>
    <name type="common">Black yeast</name>
    <name type="synonym">Wangiella dermatitidis</name>
    <dbReference type="NCBI Taxonomy" id="858893"/>
    <lineage>
        <taxon>Eukaryota</taxon>
        <taxon>Fungi</taxon>
        <taxon>Dikarya</taxon>
        <taxon>Ascomycota</taxon>
        <taxon>Pezizomycotina</taxon>
        <taxon>Eurotiomycetes</taxon>
        <taxon>Chaetothyriomycetidae</taxon>
        <taxon>Chaetothyriales</taxon>
        <taxon>Herpotrichiellaceae</taxon>
        <taxon>Exophiala</taxon>
    </lineage>
</organism>
<sequence>MFRNRLQHIAATVQNKAPISKATMATLNHTSQKFTLNTGAQIPAIGLGTWKSPPEQVRKAVSHALKYGYRHIDTALNYQNEAEVGQGIRDSGVPREQIWVTTKLDNPWHHRVREGFEKSLRDLGLEYIDLYLVHFPCSTDPNDPSKHLPDWDFVKTWQEMQKLLDTGKVRNIGVSNFQIRHLEKLLNDPSCKVVPAVNQIELHPANPSPKLLDYCKSKGIHCTAYSCLGGATDNPLYKEPALSQIAEAKGKSPSQILLMWGLQRGTSIIPKSVTPSRIEQNFQLDGWELTKDEMEALNGIQTRFKVVNDSWMPIKVFFGDDE</sequence>
<protein>
    <recommendedName>
        <fullName evidence="3">D-xylose reductase [NAD(P)H]</fullName>
        <ecNumber evidence="3">1.1.1.307</ecNumber>
    </recommendedName>
</protein>
<dbReference type="RefSeq" id="XP_009161479.1">
    <property type="nucleotide sequence ID" value="XM_009163231.1"/>
</dbReference>
<dbReference type="Pfam" id="PF00248">
    <property type="entry name" value="Aldo_ket_red"/>
    <property type="match status" value="1"/>
</dbReference>
<dbReference type="GO" id="GO:0042180">
    <property type="term" value="P:ketone metabolic process"/>
    <property type="evidence" value="ECO:0007669"/>
    <property type="project" value="UniProtKB-ARBA"/>
</dbReference>
<evidence type="ECO:0000256" key="4">
    <source>
        <dbReference type="ARBA" id="ARBA00022490"/>
    </source>
</evidence>
<evidence type="ECO:0000313" key="13">
    <source>
        <dbReference type="EMBL" id="EHY61018.1"/>
    </source>
</evidence>
<dbReference type="Gene3D" id="3.20.20.100">
    <property type="entry name" value="NADP-dependent oxidoreductase domain"/>
    <property type="match status" value="1"/>
</dbReference>
<evidence type="ECO:0000256" key="2">
    <source>
        <dbReference type="ARBA" id="ARBA00007905"/>
    </source>
</evidence>
<dbReference type="VEuPathDB" id="FungiDB:HMPREF1120_08958"/>